<dbReference type="SUPFAM" id="SSF58104">
    <property type="entry name" value="Methyl-accepting chemotaxis protein (MCP) signaling domain"/>
    <property type="match status" value="1"/>
</dbReference>
<dbReference type="PROSITE" id="PS50111">
    <property type="entry name" value="CHEMOTAXIS_TRANSDUC_2"/>
    <property type="match status" value="1"/>
</dbReference>
<dbReference type="PANTHER" id="PTHR32089">
    <property type="entry name" value="METHYL-ACCEPTING CHEMOTAXIS PROTEIN MCPB"/>
    <property type="match status" value="1"/>
</dbReference>
<keyword evidence="6" id="KW-0175">Coiled coil</keyword>
<comment type="caution">
    <text evidence="11">The sequence shown here is derived from an EMBL/GenBank/DDBJ whole genome shotgun (WGS) entry which is preliminary data.</text>
</comment>
<dbReference type="InterPro" id="IPR000727">
    <property type="entry name" value="T_SNARE_dom"/>
</dbReference>
<evidence type="ECO:0000256" key="7">
    <source>
        <dbReference type="SAM" id="Phobius"/>
    </source>
</evidence>
<dbReference type="PROSITE" id="PS50885">
    <property type="entry name" value="HAMP"/>
    <property type="match status" value="1"/>
</dbReference>
<feature type="domain" description="Methyl-accepting transducer" evidence="8">
    <location>
        <begin position="403"/>
        <end position="639"/>
    </location>
</feature>
<evidence type="ECO:0000313" key="12">
    <source>
        <dbReference type="Proteomes" id="UP000035489"/>
    </source>
</evidence>
<dbReference type="InterPro" id="IPR004090">
    <property type="entry name" value="Chemotax_Me-accpt_rcpt"/>
</dbReference>
<dbReference type="CDD" id="cd06225">
    <property type="entry name" value="HAMP"/>
    <property type="match status" value="1"/>
</dbReference>
<protein>
    <recommendedName>
        <fullName evidence="13">Chemotaxis protein</fullName>
    </recommendedName>
</protein>
<dbReference type="GO" id="GO:0005886">
    <property type="term" value="C:plasma membrane"/>
    <property type="evidence" value="ECO:0007669"/>
    <property type="project" value="UniProtKB-SubCell"/>
</dbReference>
<evidence type="ECO:0000256" key="1">
    <source>
        <dbReference type="ARBA" id="ARBA00004429"/>
    </source>
</evidence>
<evidence type="ECO:0000259" key="10">
    <source>
        <dbReference type="PROSITE" id="PS50885"/>
    </source>
</evidence>
<keyword evidence="2" id="KW-1003">Cell membrane</keyword>
<feature type="transmembrane region" description="Helical" evidence="7">
    <location>
        <begin position="14"/>
        <end position="34"/>
    </location>
</feature>
<dbReference type="Pfam" id="PF00015">
    <property type="entry name" value="MCPsignal"/>
    <property type="match status" value="1"/>
</dbReference>
<dbReference type="GO" id="GO:0006935">
    <property type="term" value="P:chemotaxis"/>
    <property type="evidence" value="ECO:0007669"/>
    <property type="project" value="InterPro"/>
</dbReference>
<keyword evidence="7" id="KW-0812">Transmembrane</keyword>
<comment type="subcellular location">
    <subcellularLocation>
        <location evidence="1">Cell inner membrane</location>
        <topology evidence="1">Multi-pass membrane protein</topology>
    </subcellularLocation>
</comment>
<evidence type="ECO:0000256" key="6">
    <source>
        <dbReference type="SAM" id="Coils"/>
    </source>
</evidence>
<keyword evidence="7" id="KW-1133">Transmembrane helix</keyword>
<feature type="transmembrane region" description="Helical" evidence="7">
    <location>
        <begin position="287"/>
        <end position="308"/>
    </location>
</feature>
<dbReference type="Proteomes" id="UP000035489">
    <property type="component" value="Unassembled WGS sequence"/>
</dbReference>
<dbReference type="PANTHER" id="PTHR32089:SF112">
    <property type="entry name" value="LYSOZYME-LIKE PROTEIN-RELATED"/>
    <property type="match status" value="1"/>
</dbReference>
<proteinExistence type="inferred from homology"/>
<dbReference type="STRING" id="1225564.AA309_16785"/>
<dbReference type="PATRIC" id="fig|1225564.3.peg.4459"/>
<evidence type="ECO:0000256" key="3">
    <source>
        <dbReference type="ARBA" id="ARBA00023224"/>
    </source>
</evidence>
<keyword evidence="2" id="KW-0997">Cell inner membrane</keyword>
<dbReference type="PROSITE" id="PS50192">
    <property type="entry name" value="T_SNARE"/>
    <property type="match status" value="1"/>
</dbReference>
<dbReference type="PRINTS" id="PR00260">
    <property type="entry name" value="CHEMTRNSDUCR"/>
</dbReference>
<keyword evidence="7" id="KW-0472">Membrane</keyword>
<dbReference type="SMART" id="SM01358">
    <property type="entry name" value="HBM"/>
    <property type="match status" value="1"/>
</dbReference>
<evidence type="ECO:0000259" key="9">
    <source>
        <dbReference type="PROSITE" id="PS50192"/>
    </source>
</evidence>
<dbReference type="AlphaFoldDB" id="A0A0H1RA53"/>
<reference evidence="11 12" key="1">
    <citation type="submission" date="2015-05" db="EMBL/GenBank/DDBJ databases">
        <title>Draft genome sequence of Microvirga vignae strain BR3299, a novel nitrogen fixing bacteria isolated from Brazil semi-aired region.</title>
        <authorList>
            <person name="Zilli J.E."/>
            <person name="Passos S.R."/>
            <person name="Leite J."/>
            <person name="Baldani J.I."/>
            <person name="Xavier G.R."/>
            <person name="Rumjaneck N.G."/>
            <person name="Simoes-Araujo J.L."/>
        </authorList>
    </citation>
    <scope>NUCLEOTIDE SEQUENCE [LARGE SCALE GENOMIC DNA]</scope>
    <source>
        <strain evidence="11 12">BR3299</strain>
    </source>
</reference>
<dbReference type="InterPro" id="IPR004089">
    <property type="entry name" value="MCPsignal_dom"/>
</dbReference>
<dbReference type="OrthoDB" id="3289104at2"/>
<dbReference type="InterPro" id="IPR003660">
    <property type="entry name" value="HAMP_dom"/>
</dbReference>
<evidence type="ECO:0000259" key="8">
    <source>
        <dbReference type="PROSITE" id="PS50111"/>
    </source>
</evidence>
<accession>A0A0H1RA53</accession>
<dbReference type="EMBL" id="LCYG01000042">
    <property type="protein sequence ID" value="KLK92073.1"/>
    <property type="molecule type" value="Genomic_DNA"/>
</dbReference>
<name>A0A0H1RA53_9HYPH</name>
<dbReference type="InterPro" id="IPR032255">
    <property type="entry name" value="HBM"/>
</dbReference>
<feature type="coiled-coil region" evidence="6">
    <location>
        <begin position="353"/>
        <end position="380"/>
    </location>
</feature>
<evidence type="ECO:0000313" key="11">
    <source>
        <dbReference type="EMBL" id="KLK92073.1"/>
    </source>
</evidence>
<organism evidence="11 12">
    <name type="scientific">Microvirga vignae</name>
    <dbReference type="NCBI Taxonomy" id="1225564"/>
    <lineage>
        <taxon>Bacteria</taxon>
        <taxon>Pseudomonadati</taxon>
        <taxon>Pseudomonadota</taxon>
        <taxon>Alphaproteobacteria</taxon>
        <taxon>Hyphomicrobiales</taxon>
        <taxon>Methylobacteriaceae</taxon>
        <taxon>Microvirga</taxon>
    </lineage>
</organism>
<dbReference type="Gene3D" id="6.10.340.10">
    <property type="match status" value="1"/>
</dbReference>
<evidence type="ECO:0008006" key="13">
    <source>
        <dbReference type="Google" id="ProtNLM"/>
    </source>
</evidence>
<evidence type="ECO:0000256" key="4">
    <source>
        <dbReference type="ARBA" id="ARBA00029447"/>
    </source>
</evidence>
<dbReference type="RefSeq" id="WP_047190158.1">
    <property type="nucleotide sequence ID" value="NZ_LCYG01000042.1"/>
</dbReference>
<keyword evidence="12" id="KW-1185">Reference proteome</keyword>
<dbReference type="GO" id="GO:0007165">
    <property type="term" value="P:signal transduction"/>
    <property type="evidence" value="ECO:0007669"/>
    <property type="project" value="UniProtKB-KW"/>
</dbReference>
<keyword evidence="3 5" id="KW-0807">Transducer</keyword>
<comment type="similarity">
    <text evidence="4">Belongs to the methyl-accepting chemotaxis (MCP) protein family.</text>
</comment>
<evidence type="ECO:0000256" key="2">
    <source>
        <dbReference type="ARBA" id="ARBA00022519"/>
    </source>
</evidence>
<dbReference type="SMART" id="SM00283">
    <property type="entry name" value="MA"/>
    <property type="match status" value="1"/>
</dbReference>
<feature type="domain" description="HAMP" evidence="10">
    <location>
        <begin position="309"/>
        <end position="362"/>
    </location>
</feature>
<dbReference type="SMART" id="SM00304">
    <property type="entry name" value="HAMP"/>
    <property type="match status" value="1"/>
</dbReference>
<sequence>MVSFLSRVSLRNQILSIGLLGAIGVVVLALVYMIGDGSVQEHRREAAAATHLEHLIDSADKDLLKARLAEKDFFLRSDEKHVADHASSISEVNRDLAEAEKQIATSPDQADLQPKVAKLKAGLARYVQHFGTVIDIQRKLGFDEKSGLQGAMRDSAHAAEKRLENFDDQHLTVLLLMMRRHEKDFILRGDPKYGEDIKKRVNEFLQDISGASIPAKTKTELVDAITSYQRATLAFIEARMQLQVESRALSESYGEVEPVIADILKSVGEHFEAAQTTAEATTSQISVMIWSAIGLVLAILTIAALGIGRAITNPLLAMTAAMQRVAKGDYGAPVPGLSLRNEIGAMAAAIQVFKTNGEEMERLRAEQERAQEQNVLEKRRIMTELARSFESKVGALTQSLLGAAAEMETTAQSMTKVADETNAQTVSVASAAEQTSANVQTVAAATEEMSVSIQEIAAQVAQSARIADHAVEGARRTNVTVQALADTAEKIGNVIQLINTIAGQTNLLALNATIEAARAGEAGRGFAVVASEVKDLASQTAKATEEIGTQIAGVQQATRDVVAAIQEIAQTITEMAQISTGIAAAVEEQGAATREISRNVQEAARGTEQVTSNIGVVRRGAGETGAAAAQVLSAAQELSRHSTSLGQEVDSFLAGVRAA</sequence>
<evidence type="ECO:0000256" key="5">
    <source>
        <dbReference type="PROSITE-ProRule" id="PRU00284"/>
    </source>
</evidence>
<dbReference type="Gene3D" id="1.10.287.950">
    <property type="entry name" value="Methyl-accepting chemotaxis protein"/>
    <property type="match status" value="1"/>
</dbReference>
<dbReference type="Pfam" id="PF00672">
    <property type="entry name" value="HAMP"/>
    <property type="match status" value="1"/>
</dbReference>
<feature type="domain" description="T-SNARE coiled-coil homology" evidence="9">
    <location>
        <begin position="555"/>
        <end position="617"/>
    </location>
</feature>
<gene>
    <name evidence="11" type="ORF">AA309_16785</name>
</gene>
<dbReference type="GO" id="GO:0004888">
    <property type="term" value="F:transmembrane signaling receptor activity"/>
    <property type="evidence" value="ECO:0007669"/>
    <property type="project" value="InterPro"/>
</dbReference>